<gene>
    <name evidence="1" type="ORF">EJ73_00008</name>
</gene>
<accession>A0A318I1G9</accession>
<dbReference type="STRING" id="1122991.GCA_000613445_00707"/>
<sequence>MKKDATLSMRFDTREDVALVDVWAAHFLHPLSGNFNRYIKYEKVAENMHFYMGHYGKTDGIANIDAALYRFAQQCEYIADFNPIDKGGRKPCTHWNRGPIEGKNEEWYIYVKTDPEVFPLVANQLQSKARYAHVASKDADESPRYWYRDEIALLQVFAAHFLHPLAGHLDRRIPMSQVMAELHAYCGEYKSLVNPLYVLQALYDYAHQCEYVADFNPLEMCRHMPTTRRAFGIIEDKEGEWYLYVKTDLVVFPLVAEQLATKKWRY</sequence>
<keyword evidence="2" id="KW-1185">Reference proteome</keyword>
<comment type="caution">
    <text evidence="1">The sequence shown here is derived from an EMBL/GenBank/DDBJ whole genome shotgun (WGS) entry which is preliminary data.</text>
</comment>
<name>A0A318I1G9_9BACT</name>
<protein>
    <submittedName>
        <fullName evidence="1">Uncharacterized protein</fullName>
    </submittedName>
</protein>
<dbReference type="RefSeq" id="WP_025817100.1">
    <property type="nucleotide sequence ID" value="NZ_BAIZ01000043.1"/>
</dbReference>
<reference evidence="1 2" key="1">
    <citation type="submission" date="2018-05" db="EMBL/GenBank/DDBJ databases">
        <title>Genomic Encyclopedia of Type Strains, Phase I: the one thousand microbial genomes (KMG-I) project.</title>
        <authorList>
            <person name="Kyrpides N."/>
        </authorList>
    </citation>
    <scope>NUCLEOTIDE SEQUENCE [LARGE SCALE GENOMIC DNA]</scope>
    <source>
        <strain evidence="1 2">DSM 15611</strain>
    </source>
</reference>
<proteinExistence type="predicted"/>
<organism evidence="1 2">
    <name type="scientific">Hoylesella shahii DSM 15611 = JCM 12083</name>
    <dbReference type="NCBI Taxonomy" id="1122991"/>
    <lineage>
        <taxon>Bacteria</taxon>
        <taxon>Pseudomonadati</taxon>
        <taxon>Bacteroidota</taxon>
        <taxon>Bacteroidia</taxon>
        <taxon>Bacteroidales</taxon>
        <taxon>Prevotellaceae</taxon>
        <taxon>Hoylesella</taxon>
    </lineage>
</organism>
<dbReference type="AlphaFoldDB" id="A0A318I1G9"/>
<dbReference type="EMBL" id="QJJX01000001">
    <property type="protein sequence ID" value="PXX24744.1"/>
    <property type="molecule type" value="Genomic_DNA"/>
</dbReference>
<evidence type="ECO:0000313" key="2">
    <source>
        <dbReference type="Proteomes" id="UP000248314"/>
    </source>
</evidence>
<evidence type="ECO:0000313" key="1">
    <source>
        <dbReference type="EMBL" id="PXX24744.1"/>
    </source>
</evidence>
<dbReference type="Proteomes" id="UP000248314">
    <property type="component" value="Unassembled WGS sequence"/>
</dbReference>